<reference evidence="5 6" key="1">
    <citation type="submission" date="2019-03" db="EMBL/GenBank/DDBJ databases">
        <title>Genomic Encyclopedia of Type Strains, Phase IV (KMG-IV): sequencing the most valuable type-strain genomes for metagenomic binning, comparative biology and taxonomic classification.</title>
        <authorList>
            <person name="Goeker M."/>
        </authorList>
    </citation>
    <scope>NUCLEOTIDE SEQUENCE [LARGE SCALE GENOMIC DNA]</scope>
    <source>
        <strain evidence="5 6">DSM 28287</strain>
    </source>
</reference>
<dbReference type="GO" id="GO:0008253">
    <property type="term" value="F:5'-nucleotidase activity"/>
    <property type="evidence" value="ECO:0007669"/>
    <property type="project" value="TreeGrafter"/>
</dbReference>
<dbReference type="GO" id="GO:0008768">
    <property type="term" value="F:UDP-sugar diphosphatase activity"/>
    <property type="evidence" value="ECO:0007669"/>
    <property type="project" value="TreeGrafter"/>
</dbReference>
<dbReference type="InterPro" id="IPR036907">
    <property type="entry name" value="5'-Nucleotdase_C_sf"/>
</dbReference>
<dbReference type="GO" id="GO:0009166">
    <property type="term" value="P:nucleotide catabolic process"/>
    <property type="evidence" value="ECO:0007669"/>
    <property type="project" value="InterPro"/>
</dbReference>
<dbReference type="EMBL" id="SNXO01000002">
    <property type="protein sequence ID" value="TDP59790.1"/>
    <property type="molecule type" value="Genomic_DNA"/>
</dbReference>
<accession>A0A4R6QC16</accession>
<dbReference type="SUPFAM" id="SSF56300">
    <property type="entry name" value="Metallo-dependent phosphatases"/>
    <property type="match status" value="1"/>
</dbReference>
<dbReference type="SUPFAM" id="SSF55816">
    <property type="entry name" value="5'-nucleotidase (syn. UDP-sugar hydrolase), C-terminal domain"/>
    <property type="match status" value="1"/>
</dbReference>
<evidence type="ECO:0000313" key="5">
    <source>
        <dbReference type="EMBL" id="TDP59790.1"/>
    </source>
</evidence>
<name>A0A4R6QC16_9FIRM</name>
<keyword evidence="6" id="KW-1185">Reference proteome</keyword>
<sequence>MSKFRITILAILLAFTMSMPTFVFAYGDYTNYTKGSATIGTVYGDRTMDYLADYYYDENNTYTQRDKNSICISFTDDMKSSFDSYAKIKTYADAKADKYPASYLFDGGNFSMGNPYQTIFESEAAELRVMGATGYDATTLGSAELSHGASGLEAMLKKAKNSGDQVPNLVAANISGDSDLTAAFKKYGVKDYIVVNNYGVKVAVFGIIGKDSFDSASADGCSLDDPVESANKVVSEIKKSEDVDMIVCLANTGNGGSDTSQSAAKKIASGVDGIDLIISGNSTATLTEPVEENGTEIVSTGEGSGSIGTVVFTKKSGSYEYKSYKLQKLNSSITDDYTVSSTASRLKNLYNSGYFSKYGFTYGQRLTTSDFDFPSVSSLATTEGDNPLGDIIADAYLSSDSNSSISAVSGGAVSDTISSGKVTAGDAFAVLSKGTGKDGMAGYQLVKFSLKGSQIKTLAEKGSKPGKSKADSKLYFGGLTYSYNPHRISTNRVYDMKVKGENGRISDSKSYSVVADAYTFKQIKNLLGGDTSIESSVNLAGSNGNDQKAWSSLASYLRKQGTASYAKADGRVNYDTSFNPVNLFKQPNKMVGVVVSIGVIIIAVLLLLIIFIAGGIGSRRYRGGFEPGKKSRRKTRYPKQAKEKPIFSNKKRF</sequence>
<evidence type="ECO:0000259" key="4">
    <source>
        <dbReference type="Pfam" id="PF02872"/>
    </source>
</evidence>
<gene>
    <name evidence="5" type="ORF">EV211_10229</name>
</gene>
<feature type="signal peptide" evidence="3">
    <location>
        <begin position="1"/>
        <end position="25"/>
    </location>
</feature>
<dbReference type="Gene3D" id="3.60.21.10">
    <property type="match status" value="1"/>
</dbReference>
<proteinExistence type="predicted"/>
<organism evidence="5 6">
    <name type="scientific">Aminicella lysinilytica</name>
    <dbReference type="NCBI Taxonomy" id="433323"/>
    <lineage>
        <taxon>Bacteria</taxon>
        <taxon>Bacillati</taxon>
        <taxon>Bacillota</taxon>
        <taxon>Clostridia</taxon>
        <taxon>Peptostreptococcales</taxon>
        <taxon>Anaerovoracaceae</taxon>
        <taxon>Aminicella</taxon>
    </lineage>
</organism>
<evidence type="ECO:0000256" key="1">
    <source>
        <dbReference type="SAM" id="MobiDB-lite"/>
    </source>
</evidence>
<dbReference type="Gene3D" id="3.90.780.10">
    <property type="entry name" value="5'-Nucleotidase, C-terminal domain"/>
    <property type="match status" value="1"/>
</dbReference>
<feature type="compositionally biased region" description="Basic residues" evidence="1">
    <location>
        <begin position="630"/>
        <end position="639"/>
    </location>
</feature>
<dbReference type="AlphaFoldDB" id="A0A4R6QC16"/>
<dbReference type="InterPro" id="IPR008334">
    <property type="entry name" value="5'-Nucleotdase_C"/>
</dbReference>
<dbReference type="GO" id="GO:0030288">
    <property type="term" value="C:outer membrane-bounded periplasmic space"/>
    <property type="evidence" value="ECO:0007669"/>
    <property type="project" value="TreeGrafter"/>
</dbReference>
<dbReference type="InterPro" id="IPR006179">
    <property type="entry name" value="5_nucleotidase/apyrase"/>
</dbReference>
<keyword evidence="3" id="KW-0732">Signal</keyword>
<feature type="domain" description="5'-Nucleotidase C-terminal" evidence="4">
    <location>
        <begin position="381"/>
        <end position="521"/>
    </location>
</feature>
<keyword evidence="2" id="KW-0472">Membrane</keyword>
<dbReference type="PANTHER" id="PTHR11575:SF24">
    <property type="entry name" value="5'-NUCLEOTIDASE"/>
    <property type="match status" value="1"/>
</dbReference>
<dbReference type="Pfam" id="PF02872">
    <property type="entry name" value="5_nucleotid_C"/>
    <property type="match status" value="1"/>
</dbReference>
<dbReference type="OrthoDB" id="9800780at2"/>
<comment type="caution">
    <text evidence="5">The sequence shown here is derived from an EMBL/GenBank/DDBJ whole genome shotgun (WGS) entry which is preliminary data.</text>
</comment>
<protein>
    <submittedName>
        <fullName evidence="5">2',3'-cyclic-nucleotide 2'-phosphodiesterase (5'-nucleotidase family)</fullName>
    </submittedName>
</protein>
<dbReference type="RefSeq" id="WP_133527493.1">
    <property type="nucleotide sequence ID" value="NZ_SNXO01000002.1"/>
</dbReference>
<feature type="region of interest" description="Disordered" evidence="1">
    <location>
        <begin position="623"/>
        <end position="653"/>
    </location>
</feature>
<evidence type="ECO:0000313" key="6">
    <source>
        <dbReference type="Proteomes" id="UP000295500"/>
    </source>
</evidence>
<evidence type="ECO:0000256" key="3">
    <source>
        <dbReference type="SAM" id="SignalP"/>
    </source>
</evidence>
<evidence type="ECO:0000256" key="2">
    <source>
        <dbReference type="SAM" id="Phobius"/>
    </source>
</evidence>
<feature type="transmembrane region" description="Helical" evidence="2">
    <location>
        <begin position="590"/>
        <end position="613"/>
    </location>
</feature>
<dbReference type="PANTHER" id="PTHR11575">
    <property type="entry name" value="5'-NUCLEOTIDASE-RELATED"/>
    <property type="match status" value="1"/>
</dbReference>
<keyword evidence="2" id="KW-0812">Transmembrane</keyword>
<dbReference type="Proteomes" id="UP000295500">
    <property type="component" value="Unassembled WGS sequence"/>
</dbReference>
<feature type="chain" id="PRO_5020663695" evidence="3">
    <location>
        <begin position="26"/>
        <end position="653"/>
    </location>
</feature>
<keyword evidence="2" id="KW-1133">Transmembrane helix</keyword>
<dbReference type="InterPro" id="IPR029052">
    <property type="entry name" value="Metallo-depent_PP-like"/>
</dbReference>